<dbReference type="InterPro" id="IPR039551">
    <property type="entry name" value="Cho/carn_acyl_trans"/>
</dbReference>
<feature type="region of interest" description="Disordered" evidence="1">
    <location>
        <begin position="365"/>
        <end position="404"/>
    </location>
</feature>
<sequence>MTDEELRESSTKISQQATTLLEANEDFEAAMCDAGADGAQYQADVEKTARECKEKLTEVKDGIQKTLWAKFGEDKLKFALKLAETVCEEVCAMQPCAELEACEFALSNLEAVVKTAKIEHDRWSFWSPPAEQTDFRKRLRELELSLSKLVSRKAAFIQAKIKEDREEAKTPPLVSLQTFQTPAIKLMPTALPKFTGIKRDYYRWRKEWEALQRQGEPTGSTEVKKFQLLDSLDERITRSLHLSSYSTAENIFRILGNRFGNTTSIALEIVEELQSIPPVKGLQPRKIVRLIHAVEKALHDLHDLGDVGAIKNPLITKSIESKLPDSLKKDWLVFAANEVNAMPCGPANQATSKVDQGGYSCRNGQLKARQAAQPGREPNQKGTNLEDKVKQSGRRKTKKVRSLQRQHPYEHLISQVNLENRAIRIGRDAPSINHQLFGPRRWSHLRICSSSENTKSNPLRPQRKMLTRQSRHLQTDIDLDVVCDAVKKLLQNECDSSSIHIQSENDRAPELCDLPEEPRRIEWEVLRRAALAHPCSQRPGGLLLSTTAFVMIFFFQHAPYDAMVLVSFCWYLDEQLRATGGEWKGRDTLRPLPLPEELVFTLDTEALSHISKAKQQYLETVTQPRAVVPRQRDRGAEDRGCSAKQTSCQHHDNKPQDQPMQTDDVPVSPTAPVCKEAKVTLQPVRRAYSEETSIAADHSTTDHTAVPVCFQRDSEESAIINLCKVPLTSDWNPYIVLKTKKIVRPMVNTSSTTVKTGSTIQQNRQVPVKRASCGSSKPVVKLQRLSHEDCKGKAPEAPSAAPVVQLQRLQNDDSGAKSLSEVHDHINQLAAGFGAGNAEFELSSVAVSLKDHKSECKDVSVEVVTVGSESDSESDKEGKQVCVEVVTVDSESDCESLREEEHVVVTMESEFESENADVAMEIENANKIEHVSDGVTFVGSANETECERMIEMMAIDTVSDGENVCLSVKVESPLLLHLTQTLLVQKPGIQGQALREMYQKLDTNVGGQKTTH</sequence>
<dbReference type="EMBL" id="JBBPFD010000014">
    <property type="protein sequence ID" value="KAK7898939.1"/>
    <property type="molecule type" value="Genomic_DNA"/>
</dbReference>
<feature type="compositionally biased region" description="Basic residues" evidence="1">
    <location>
        <begin position="391"/>
        <end position="404"/>
    </location>
</feature>
<dbReference type="Proteomes" id="UP001460270">
    <property type="component" value="Unassembled WGS sequence"/>
</dbReference>
<evidence type="ECO:0000256" key="1">
    <source>
        <dbReference type="SAM" id="MobiDB-lite"/>
    </source>
</evidence>
<evidence type="ECO:0000313" key="4">
    <source>
        <dbReference type="Proteomes" id="UP001460270"/>
    </source>
</evidence>
<reference evidence="4" key="1">
    <citation type="submission" date="2024-04" db="EMBL/GenBank/DDBJ databases">
        <title>Salinicola lusitanus LLJ914,a marine bacterium isolated from the Okinawa Trough.</title>
        <authorList>
            <person name="Li J."/>
        </authorList>
    </citation>
    <scope>NUCLEOTIDE SEQUENCE [LARGE SCALE GENOMIC DNA]</scope>
</reference>
<dbReference type="SUPFAM" id="SSF52777">
    <property type="entry name" value="CoA-dependent acyltransferases"/>
    <property type="match status" value="1"/>
</dbReference>
<dbReference type="Pfam" id="PF00755">
    <property type="entry name" value="Carn_acyltransf"/>
    <property type="match status" value="1"/>
</dbReference>
<evidence type="ECO:0000259" key="2">
    <source>
        <dbReference type="Pfam" id="PF00755"/>
    </source>
</evidence>
<dbReference type="InterPro" id="IPR042231">
    <property type="entry name" value="Cho/carn_acyl_trans_2"/>
</dbReference>
<feature type="compositionally biased region" description="Basic and acidic residues" evidence="1">
    <location>
        <begin position="630"/>
        <end position="641"/>
    </location>
</feature>
<evidence type="ECO:0000313" key="3">
    <source>
        <dbReference type="EMBL" id="KAK7898939.1"/>
    </source>
</evidence>
<proteinExistence type="predicted"/>
<organism evidence="3 4">
    <name type="scientific">Mugilogobius chulae</name>
    <name type="common">yellowstripe goby</name>
    <dbReference type="NCBI Taxonomy" id="88201"/>
    <lineage>
        <taxon>Eukaryota</taxon>
        <taxon>Metazoa</taxon>
        <taxon>Chordata</taxon>
        <taxon>Craniata</taxon>
        <taxon>Vertebrata</taxon>
        <taxon>Euteleostomi</taxon>
        <taxon>Actinopterygii</taxon>
        <taxon>Neopterygii</taxon>
        <taxon>Teleostei</taxon>
        <taxon>Neoteleostei</taxon>
        <taxon>Acanthomorphata</taxon>
        <taxon>Gobiaria</taxon>
        <taxon>Gobiiformes</taxon>
        <taxon>Gobioidei</taxon>
        <taxon>Gobiidae</taxon>
        <taxon>Gobionellinae</taxon>
        <taxon>Mugilogobius</taxon>
    </lineage>
</organism>
<dbReference type="AlphaFoldDB" id="A0AAW0NSI7"/>
<accession>A0AAW0NSI7</accession>
<protein>
    <recommendedName>
        <fullName evidence="2">Choline/carnitine acyltransferase domain-containing protein</fullName>
    </recommendedName>
</protein>
<dbReference type="Gene3D" id="3.30.559.70">
    <property type="entry name" value="Choline/Carnitine o-acyltransferase, domain 2"/>
    <property type="match status" value="1"/>
</dbReference>
<name>A0AAW0NSI7_9GOBI</name>
<comment type="caution">
    <text evidence="3">The sequence shown here is derived from an EMBL/GenBank/DDBJ whole genome shotgun (WGS) entry which is preliminary data.</text>
</comment>
<feature type="domain" description="Choline/carnitine acyltransferase" evidence="2">
    <location>
        <begin position="551"/>
        <end position="627"/>
    </location>
</feature>
<gene>
    <name evidence="3" type="ORF">WMY93_019792</name>
</gene>
<feature type="region of interest" description="Disordered" evidence="1">
    <location>
        <begin position="621"/>
        <end position="669"/>
    </location>
</feature>
<keyword evidence="4" id="KW-1185">Reference proteome</keyword>